<dbReference type="CDD" id="cd01949">
    <property type="entry name" value="GGDEF"/>
    <property type="match status" value="1"/>
</dbReference>
<dbReference type="PANTHER" id="PTHR44757">
    <property type="entry name" value="DIGUANYLATE CYCLASE DGCP"/>
    <property type="match status" value="1"/>
</dbReference>
<dbReference type="InterPro" id="IPR029787">
    <property type="entry name" value="Nucleotide_cyclase"/>
</dbReference>
<name>A0ABU5IW47_9BACI</name>
<proteinExistence type="predicted"/>
<feature type="transmembrane region" description="Helical" evidence="2">
    <location>
        <begin position="350"/>
        <end position="368"/>
    </location>
</feature>
<dbReference type="CDD" id="cd01948">
    <property type="entry name" value="EAL"/>
    <property type="match status" value="1"/>
</dbReference>
<evidence type="ECO:0000313" key="6">
    <source>
        <dbReference type="Proteomes" id="UP001290455"/>
    </source>
</evidence>
<feature type="transmembrane region" description="Helical" evidence="2">
    <location>
        <begin position="136"/>
        <end position="156"/>
    </location>
</feature>
<feature type="coiled-coil region" evidence="1">
    <location>
        <begin position="401"/>
        <end position="442"/>
    </location>
</feature>
<feature type="transmembrane region" description="Helical" evidence="2">
    <location>
        <begin position="321"/>
        <end position="343"/>
    </location>
</feature>
<dbReference type="InterPro" id="IPR043128">
    <property type="entry name" value="Rev_trsase/Diguanyl_cyclase"/>
</dbReference>
<keyword evidence="2" id="KW-0812">Transmembrane</keyword>
<dbReference type="PANTHER" id="PTHR44757:SF2">
    <property type="entry name" value="BIOFILM ARCHITECTURE MAINTENANCE PROTEIN MBAA"/>
    <property type="match status" value="1"/>
</dbReference>
<organism evidence="5 6">
    <name type="scientific">Robertmurraya mangrovi</name>
    <dbReference type="NCBI Taxonomy" id="3098077"/>
    <lineage>
        <taxon>Bacteria</taxon>
        <taxon>Bacillati</taxon>
        <taxon>Bacillota</taxon>
        <taxon>Bacilli</taxon>
        <taxon>Bacillales</taxon>
        <taxon>Bacillaceae</taxon>
        <taxon>Robertmurraya</taxon>
    </lineage>
</organism>
<feature type="domain" description="EAL" evidence="3">
    <location>
        <begin position="616"/>
        <end position="868"/>
    </location>
</feature>
<dbReference type="PROSITE" id="PS50883">
    <property type="entry name" value="EAL"/>
    <property type="match status" value="1"/>
</dbReference>
<dbReference type="Gene3D" id="3.20.20.450">
    <property type="entry name" value="EAL domain"/>
    <property type="match status" value="1"/>
</dbReference>
<dbReference type="EMBL" id="JAXOFX010000003">
    <property type="protein sequence ID" value="MDZ5471360.1"/>
    <property type="molecule type" value="Genomic_DNA"/>
</dbReference>
<dbReference type="Proteomes" id="UP001290455">
    <property type="component" value="Unassembled WGS sequence"/>
</dbReference>
<feature type="domain" description="GGDEF" evidence="4">
    <location>
        <begin position="475"/>
        <end position="607"/>
    </location>
</feature>
<dbReference type="Gene3D" id="3.30.70.270">
    <property type="match status" value="1"/>
</dbReference>
<accession>A0ABU5IW47</accession>
<dbReference type="SMART" id="SM00267">
    <property type="entry name" value="GGDEF"/>
    <property type="match status" value="1"/>
</dbReference>
<evidence type="ECO:0000256" key="1">
    <source>
        <dbReference type="SAM" id="Coils"/>
    </source>
</evidence>
<evidence type="ECO:0000313" key="5">
    <source>
        <dbReference type="EMBL" id="MDZ5471360.1"/>
    </source>
</evidence>
<feature type="transmembrane region" description="Helical" evidence="2">
    <location>
        <begin position="177"/>
        <end position="195"/>
    </location>
</feature>
<gene>
    <name evidence="5" type="ORF">SM124_06330</name>
</gene>
<reference evidence="5 6" key="1">
    <citation type="submission" date="2023-11" db="EMBL/GenBank/DDBJ databases">
        <title>Bacillus jintuensis, isolated from a mudflat on the Beibu Gulf coast.</title>
        <authorList>
            <person name="Li M."/>
        </authorList>
    </citation>
    <scope>NUCLEOTIDE SEQUENCE [LARGE SCALE GENOMIC DNA]</scope>
    <source>
        <strain evidence="5 6">31A1R</strain>
    </source>
</reference>
<dbReference type="PROSITE" id="PS50887">
    <property type="entry name" value="GGDEF"/>
    <property type="match status" value="1"/>
</dbReference>
<evidence type="ECO:0000259" key="4">
    <source>
        <dbReference type="PROSITE" id="PS50887"/>
    </source>
</evidence>
<feature type="transmembrane region" description="Helical" evidence="2">
    <location>
        <begin position="43"/>
        <end position="68"/>
    </location>
</feature>
<dbReference type="SUPFAM" id="SSF141868">
    <property type="entry name" value="EAL domain-like"/>
    <property type="match status" value="1"/>
</dbReference>
<protein>
    <submittedName>
        <fullName evidence="5">EAL domain-containing protein</fullName>
    </submittedName>
</protein>
<keyword evidence="2" id="KW-0472">Membrane</keyword>
<evidence type="ECO:0000259" key="3">
    <source>
        <dbReference type="PROSITE" id="PS50883"/>
    </source>
</evidence>
<dbReference type="InterPro" id="IPR001633">
    <property type="entry name" value="EAL_dom"/>
</dbReference>
<feature type="transmembrane region" description="Helical" evidence="2">
    <location>
        <begin position="12"/>
        <end position="36"/>
    </location>
</feature>
<evidence type="ECO:0000256" key="2">
    <source>
        <dbReference type="SAM" id="Phobius"/>
    </source>
</evidence>
<sequence length="871" mass="100296">MLNIKQIKMNELFLLAILIGLVLFCSAYNLTFVYGITFTFTSVFLFLILRLYGLPLAILSGLSVFLVISYNYTNIAYSLIFLTELIFVGAFFTNRKKAKMFFVDALYWLTFGLFALITFHWNTLQGAPLYFEVSKVIINGLFNVLMADMLLAYFPFYHFIKKINKNSVSIHQFLSHLTFISILVPFFLSVAAGTWNAHEFNEEESIRKAKSTVNHLNKELERWNKDDLKHLHEHVDELNDLVLRHRIEELDIIIIDENQRMMASTNEDMQIQQPFILDEIYELKSVSLDFLIAVPKDLEDEIFINQWSEGFYLYKSTNENLAISMIISFPISQYQMPIFNYFLDQLQLSLLFAVCLLILVQAVSRIFMRHLEQLTTSTTGLPQKLSKLETITWPQAHVSELRLLTQNLMKMADKLKELFRESNEMNEKLQKQTNKLRESEDQLHHLAYYDILTNLPNRLHFQEYVKNLIETEKNGKLAIIFIDLNQFKQINDTLGHDAGDELLQMAANRLSLLHDDKTEIFRLGGDEFVIVNHVENRTEVEGTINKILEEFQTPFPIHGQSLYITSSVGVSMYPNDGKDLNTLVKSADIAMYISKENGGNVAQFFDDSMRNRFKERLVIENALRAVVDRGGFALYYQPKTQSGIVTSMEALLRWHDPELGSISPATFIPIAEEIGLILPIDEWALVEACKQNKKWQEEGLLRVPVSVNLSAKHFQQDYLSCLIEKALNISGLDPKYLKLEITESVFIKNPAHVAQVIEKIKRLGVLISIDDFGKGYSSLYQLLQLPIDEIKIDRQFISNIDQNERKALLVKSILEIAKGLSLNVVAEGIETEEEKMLVEQIGAHELQGYFFSPPVSHKEMMNLLNIEIRSL</sequence>
<keyword evidence="1" id="KW-0175">Coiled coil</keyword>
<comment type="caution">
    <text evidence="5">The sequence shown here is derived from an EMBL/GenBank/DDBJ whole genome shotgun (WGS) entry which is preliminary data.</text>
</comment>
<feature type="transmembrane region" description="Helical" evidence="2">
    <location>
        <begin position="105"/>
        <end position="124"/>
    </location>
</feature>
<feature type="transmembrane region" description="Helical" evidence="2">
    <location>
        <begin position="74"/>
        <end position="93"/>
    </location>
</feature>
<dbReference type="SMART" id="SM00052">
    <property type="entry name" value="EAL"/>
    <property type="match status" value="1"/>
</dbReference>
<dbReference type="Pfam" id="PF00563">
    <property type="entry name" value="EAL"/>
    <property type="match status" value="1"/>
</dbReference>
<dbReference type="InterPro" id="IPR000160">
    <property type="entry name" value="GGDEF_dom"/>
</dbReference>
<dbReference type="RefSeq" id="WP_322445657.1">
    <property type="nucleotide sequence ID" value="NZ_JAXOFX010000003.1"/>
</dbReference>
<keyword evidence="2" id="KW-1133">Transmembrane helix</keyword>
<dbReference type="NCBIfam" id="TIGR00254">
    <property type="entry name" value="GGDEF"/>
    <property type="match status" value="1"/>
</dbReference>
<dbReference type="SUPFAM" id="SSF55073">
    <property type="entry name" value="Nucleotide cyclase"/>
    <property type="match status" value="1"/>
</dbReference>
<dbReference type="InterPro" id="IPR035919">
    <property type="entry name" value="EAL_sf"/>
</dbReference>
<keyword evidence="6" id="KW-1185">Reference proteome</keyword>
<dbReference type="Pfam" id="PF00990">
    <property type="entry name" value="GGDEF"/>
    <property type="match status" value="1"/>
</dbReference>
<dbReference type="InterPro" id="IPR052155">
    <property type="entry name" value="Biofilm_reg_signaling"/>
</dbReference>